<feature type="domain" description="Peptidase S1" evidence="1">
    <location>
        <begin position="1"/>
        <end position="193"/>
    </location>
</feature>
<sequence length="201" mass="22334">MKDHKTSCGAAVIDNKYLLTAKHCVGSTSDTTIYAMFKNGEILKAIEIKAIERIDLNVDLALIKLERTIDVETHIPICLADPYNDFTTFTATGWNYGTDMSIVETSVRKYPTENCRDEWQQSKHEYILDEDKFCVVGDKHLTCDGSASGLLTKNVNSQNYLVGVAAITSCTDNLMNGYTDVSQFVAEINANTRDAAGCRRQ</sequence>
<accession>A0A443SPN7</accession>
<dbReference type="VEuPathDB" id="VectorBase:LDEU002544"/>
<dbReference type="PANTHER" id="PTHR24260:SF147">
    <property type="entry name" value="EG:BACR7A4.3 PROTEIN-RELATED"/>
    <property type="match status" value="1"/>
</dbReference>
<evidence type="ECO:0000259" key="1">
    <source>
        <dbReference type="PROSITE" id="PS50240"/>
    </source>
</evidence>
<dbReference type="EMBL" id="NCKV01000887">
    <property type="protein sequence ID" value="RWS29500.1"/>
    <property type="molecule type" value="Genomic_DNA"/>
</dbReference>
<evidence type="ECO:0000313" key="3">
    <source>
        <dbReference type="Proteomes" id="UP000288716"/>
    </source>
</evidence>
<comment type="caution">
    <text evidence="2">The sequence shown here is derived from an EMBL/GenBank/DDBJ whole genome shotgun (WGS) entry which is preliminary data.</text>
</comment>
<dbReference type="InterPro" id="IPR043504">
    <property type="entry name" value="Peptidase_S1_PA_chymotrypsin"/>
</dbReference>
<dbReference type="STRING" id="299467.A0A443SPN7"/>
<dbReference type="GO" id="GO:0004252">
    <property type="term" value="F:serine-type endopeptidase activity"/>
    <property type="evidence" value="ECO:0007669"/>
    <property type="project" value="InterPro"/>
</dbReference>
<dbReference type="InterPro" id="IPR001254">
    <property type="entry name" value="Trypsin_dom"/>
</dbReference>
<gene>
    <name evidence="2" type="ORF">B4U80_12721</name>
</gene>
<dbReference type="Gene3D" id="2.40.10.10">
    <property type="entry name" value="Trypsin-like serine proteases"/>
    <property type="match status" value="1"/>
</dbReference>
<proteinExistence type="predicted"/>
<dbReference type="AlphaFoldDB" id="A0A443SPN7"/>
<protein>
    <submittedName>
        <fullName evidence="2">Serine proteinase stubble-like protein</fullName>
    </submittedName>
</protein>
<dbReference type="InterPro" id="IPR051333">
    <property type="entry name" value="CLIP_Serine_Protease"/>
</dbReference>
<dbReference type="PRINTS" id="PR00722">
    <property type="entry name" value="CHYMOTRYPSIN"/>
</dbReference>
<dbReference type="Pfam" id="PF00089">
    <property type="entry name" value="Trypsin"/>
    <property type="match status" value="1"/>
</dbReference>
<keyword evidence="3" id="KW-1185">Reference proteome</keyword>
<dbReference type="InterPro" id="IPR009003">
    <property type="entry name" value="Peptidase_S1_PA"/>
</dbReference>
<evidence type="ECO:0000313" key="2">
    <source>
        <dbReference type="EMBL" id="RWS29500.1"/>
    </source>
</evidence>
<organism evidence="2 3">
    <name type="scientific">Leptotrombidium deliense</name>
    <dbReference type="NCBI Taxonomy" id="299467"/>
    <lineage>
        <taxon>Eukaryota</taxon>
        <taxon>Metazoa</taxon>
        <taxon>Ecdysozoa</taxon>
        <taxon>Arthropoda</taxon>
        <taxon>Chelicerata</taxon>
        <taxon>Arachnida</taxon>
        <taxon>Acari</taxon>
        <taxon>Acariformes</taxon>
        <taxon>Trombidiformes</taxon>
        <taxon>Prostigmata</taxon>
        <taxon>Anystina</taxon>
        <taxon>Parasitengona</taxon>
        <taxon>Trombiculoidea</taxon>
        <taxon>Trombiculidae</taxon>
        <taxon>Leptotrombidium</taxon>
    </lineage>
</organism>
<dbReference type="SMART" id="SM00020">
    <property type="entry name" value="Tryp_SPc"/>
    <property type="match status" value="1"/>
</dbReference>
<dbReference type="SUPFAM" id="SSF50494">
    <property type="entry name" value="Trypsin-like serine proteases"/>
    <property type="match status" value="1"/>
</dbReference>
<name>A0A443SPN7_9ACAR</name>
<dbReference type="GO" id="GO:0006508">
    <property type="term" value="P:proteolysis"/>
    <property type="evidence" value="ECO:0007669"/>
    <property type="project" value="InterPro"/>
</dbReference>
<reference evidence="2 3" key="1">
    <citation type="journal article" date="2018" name="Gigascience">
        <title>Genomes of trombidid mites reveal novel predicted allergens and laterally-transferred genes associated with secondary metabolism.</title>
        <authorList>
            <person name="Dong X."/>
            <person name="Chaisiri K."/>
            <person name="Xia D."/>
            <person name="Armstrong S.D."/>
            <person name="Fang Y."/>
            <person name="Donnelly M.J."/>
            <person name="Kadowaki T."/>
            <person name="McGarry J.W."/>
            <person name="Darby A.C."/>
            <person name="Makepeace B.L."/>
        </authorList>
    </citation>
    <scope>NUCLEOTIDE SEQUENCE [LARGE SCALE GENOMIC DNA]</scope>
    <source>
        <strain evidence="2">UoL-UT</strain>
    </source>
</reference>
<dbReference type="InterPro" id="IPR001314">
    <property type="entry name" value="Peptidase_S1A"/>
</dbReference>
<dbReference type="PROSITE" id="PS50240">
    <property type="entry name" value="TRYPSIN_DOM"/>
    <property type="match status" value="1"/>
</dbReference>
<dbReference type="PANTHER" id="PTHR24260">
    <property type="match status" value="1"/>
</dbReference>
<dbReference type="Proteomes" id="UP000288716">
    <property type="component" value="Unassembled WGS sequence"/>
</dbReference>